<evidence type="ECO:0000313" key="2">
    <source>
        <dbReference type="EMBL" id="CAG9314827.1"/>
    </source>
</evidence>
<dbReference type="Proteomes" id="UP001162131">
    <property type="component" value="Unassembled WGS sequence"/>
</dbReference>
<evidence type="ECO:0000313" key="3">
    <source>
        <dbReference type="Proteomes" id="UP001162131"/>
    </source>
</evidence>
<comment type="caution">
    <text evidence="2">The sequence shown here is derived from an EMBL/GenBank/DDBJ whole genome shotgun (WGS) entry which is preliminary data.</text>
</comment>
<dbReference type="EMBL" id="CAJZBQ010000012">
    <property type="protein sequence ID" value="CAG9314827.1"/>
    <property type="molecule type" value="Genomic_DNA"/>
</dbReference>
<keyword evidence="1" id="KW-0732">Signal</keyword>
<organism evidence="2 3">
    <name type="scientific">Blepharisma stoltei</name>
    <dbReference type="NCBI Taxonomy" id="1481888"/>
    <lineage>
        <taxon>Eukaryota</taxon>
        <taxon>Sar</taxon>
        <taxon>Alveolata</taxon>
        <taxon>Ciliophora</taxon>
        <taxon>Postciliodesmatophora</taxon>
        <taxon>Heterotrichea</taxon>
        <taxon>Heterotrichida</taxon>
        <taxon>Blepharismidae</taxon>
        <taxon>Blepharisma</taxon>
    </lineage>
</organism>
<feature type="chain" id="PRO_5043684141" evidence="1">
    <location>
        <begin position="17"/>
        <end position="2161"/>
    </location>
</feature>
<keyword evidence="3" id="KW-1185">Reference proteome</keyword>
<name>A0AAU9INN9_9CILI</name>
<sequence>MKSLISFIALIGLATCVSIGVKDSTLDPGRIMWPKETWVNSPIQISQTNAGSAVTITFNFRTSTALTNGVLEVDLPSGLTGGPLYIPGSFGQNQDKTLSHSTTITLPSSAGVYGPFALITRSSQNGQIYDANYVFGCIATTSSVSASTTLSVTNAATSPVVGSADVLSFAFSLSQSLWKYDIIEIVPPTAYTPTSSVTCASVTLTGVSNILYGPQGDNNLPCAIATSSSASAGPQSTTTVNVANSVYIYGLAQDVYLSSSSLSVKLSVTSFNYPGYKQPSSSNTWKVNIWRWGTTNMIAQYSASTGPTTPTEGTVTATWAPISGISANDVVSGMTIFTKVSFTTTHDIPAGGNAVIAFANVDIQTPKWWSDLDGTNSQAGQCYLTVPISEASCTVNSATQVTISFTNAQKAGSVSIALLVTFSASPKVSSITTSNGSYNIDYSTNLASWTLSSTNTAFSLFRFHGYQDCTAATNYPASAAYTANHIYGADTSLDLFWIFTHSVTWTTSTSIVINLQQSTTQVYNLPYIGSSPGKYEKDTTLGSATQLAALGTNTFTISGNQITVAFPSTAPSSTYYIMSLTGTTTALPYVASNLGTFYESYAKATTSTSIEIGSSVYSVLAKDYAGTDIYATPLCLNNKGSGIPIVVAFKAELMTIDFTSSTNTFVLEIAFTSGASLGTSLAAGSALPYYSSTSGLTVTLSQTTSPATLKITGLGSVTTSASAITLFLATGNYPVTAFSSVATVYYTTSSDSTLKNVLYKSTVTKTLTNTQTALSAGSSASTWSISSSGSLSITGAKSAADTTQGEYIGIGLPKGFTASSPTVTVASIAATSNIYVSSSSDSMSGGFVMGINSASTAFVLDDTTAEAITITGLSAPGFSGSSAASTNSVTFNFFVSSATPGSACTVNDITSITGTVSTGAISSSATTCSSSSTTASGPDSVDSTMTIGVTTVHNIPKGGTITLTLSSSWTYYGSSCTVSGLSDYDSNTKVSCLVGSNSVTITQFAAFTAGTITVTIPHVLTPSSASTVQCVTGVTTQDAASNYIDYGASLTQNVVISDAVTSGTSSGITATAFPNFAGAVGADIYLSFSLTKALPAGSLIDISAGFASWSRSSGSIKDYCWANIDYTSCSITSSKVELAITNSLPASTTVQIYLDAALTLPSTAGATTSGWQITTSWNSVTITTDSTGTPFTVGAAVSTAITITSIKISDITNAGEAGTYVFSFSSAAAIASGDYFVVQFPRGFDAYIGDATNTYSDCLPSTWYLGCSSTALGSVSCTADHWYLLVSGLSKTATASSSIDLTVQGVRNPTAGSTGYFNIYHYKSDGTVKAFITSTTSVTTTAVSPSSITLKDVMTDSTQLSASAKYTFDFYVPSGTYTNDNKIVITFPEQFNLQLYIGSSASASCSTSYYDESNGTGTDHTKALSWISVTSCAVSGQQITMALPSGTSQTFATTSKIQIALSSINNPQWGLDRPSTDKWWDNVYTSPYGDYSYWTSRFGLAITSTTNTAISYKSYGILNSAYLGFALSTTSTKVGSYNPANMSGKIQVAPGTQTSDITVKLDDAWPLASRSVKLTPSSNVNYADSGNLKYTSAHYSWMIYQMYPSLNFRVAALTGTAVGIYYIDWAITEVPQTGLSAIYSTPLSIMVEVCQISAATISIATIPTINIGTKSIPIAMTLSNAPASDLTVTPSFGTTTTAISINPTSLTFKQDVNVLYFQLIVSSSYTTASPSLSFTLTGTDAAAFTQPSAKSVTVSTSSSTATAATVNLSSSVKSVNQVVVTATCSQNIVLYWSLSCKGSVVPTFSELISMTADLISKGSGTYYLQEQLDSDYSATETAPDYTKGDTDIQSFFRRQHKEHCASPWTSSQVIYSGTSASIDLNWLMGGTDYTFTGYAVNEVTNNTTPVTISFSTSSLPSVSTYSVQFSGSVAQTSGDNIKLSLAKNMGINPAWLTLQSYNGPTSRFLADSTTTFTYNVLYDRSKSYTPANIIANIDQTQLSSDLTTLVGTSPTLTSGTAASATTPTWATAPAYSTVGETSAAFTATSTVAGTVHVSCTESVISGKNVYAWQVIDGLDGNSEIAYAATNNSTASTSTTLTVSGLTGGTTYYCYFTACNSYPLWPTCIDYSSTASLAMVTIKTTTPDDDSAMVLGAIAGLFLIFN</sequence>
<gene>
    <name evidence="2" type="ORF">BSTOLATCC_MIC11822</name>
</gene>
<feature type="signal peptide" evidence="1">
    <location>
        <begin position="1"/>
        <end position="16"/>
    </location>
</feature>
<reference evidence="2" key="1">
    <citation type="submission" date="2021-09" db="EMBL/GenBank/DDBJ databases">
        <authorList>
            <consortium name="AG Swart"/>
            <person name="Singh M."/>
            <person name="Singh A."/>
            <person name="Seah K."/>
            <person name="Emmerich C."/>
        </authorList>
    </citation>
    <scope>NUCLEOTIDE SEQUENCE</scope>
    <source>
        <strain evidence="2">ATCC30299</strain>
    </source>
</reference>
<proteinExistence type="predicted"/>
<accession>A0AAU9INN9</accession>
<evidence type="ECO:0000256" key="1">
    <source>
        <dbReference type="SAM" id="SignalP"/>
    </source>
</evidence>
<protein>
    <submittedName>
        <fullName evidence="2">Uncharacterized protein</fullName>
    </submittedName>
</protein>